<accession>A0ABR2EEP4</accession>
<keyword evidence="3" id="KW-1185">Reference proteome</keyword>
<organism evidence="2 3">
    <name type="scientific">Hibiscus sabdariffa</name>
    <name type="common">roselle</name>
    <dbReference type="NCBI Taxonomy" id="183260"/>
    <lineage>
        <taxon>Eukaryota</taxon>
        <taxon>Viridiplantae</taxon>
        <taxon>Streptophyta</taxon>
        <taxon>Embryophyta</taxon>
        <taxon>Tracheophyta</taxon>
        <taxon>Spermatophyta</taxon>
        <taxon>Magnoliopsida</taxon>
        <taxon>eudicotyledons</taxon>
        <taxon>Gunneridae</taxon>
        <taxon>Pentapetalae</taxon>
        <taxon>rosids</taxon>
        <taxon>malvids</taxon>
        <taxon>Malvales</taxon>
        <taxon>Malvaceae</taxon>
        <taxon>Malvoideae</taxon>
        <taxon>Hibiscus</taxon>
    </lineage>
</organism>
<gene>
    <name evidence="2" type="ORF">V6N12_042400</name>
</gene>
<reference evidence="2 3" key="1">
    <citation type="journal article" date="2024" name="G3 (Bethesda)">
        <title>Genome assembly of Hibiscus sabdariffa L. provides insights into metabolisms of medicinal natural products.</title>
        <authorList>
            <person name="Kim T."/>
        </authorList>
    </citation>
    <scope>NUCLEOTIDE SEQUENCE [LARGE SCALE GENOMIC DNA]</scope>
    <source>
        <strain evidence="2">TK-2024</strain>
        <tissue evidence="2">Old leaves</tissue>
    </source>
</reference>
<feature type="region of interest" description="Disordered" evidence="1">
    <location>
        <begin position="1"/>
        <end position="20"/>
    </location>
</feature>
<evidence type="ECO:0000313" key="2">
    <source>
        <dbReference type="EMBL" id="KAK8559117.1"/>
    </source>
</evidence>
<evidence type="ECO:0000313" key="3">
    <source>
        <dbReference type="Proteomes" id="UP001472677"/>
    </source>
</evidence>
<sequence>MAPKTKHPHFSVSSSSDPINAKSLRKSKFHLVNGEWIRDPNVQEKGDGEEAQVPPMAAPQVSVELIQGLFQDLNANINTRFTSMEARMSAFETYFKIQEDRMTCMERNLDAFHLEWRTKNFDGTSGGDDEDEDDDDSLTPQFIHAYHII</sequence>
<protein>
    <submittedName>
        <fullName evidence="2">Uncharacterized protein</fullName>
    </submittedName>
</protein>
<evidence type="ECO:0000256" key="1">
    <source>
        <dbReference type="SAM" id="MobiDB-lite"/>
    </source>
</evidence>
<proteinExistence type="predicted"/>
<dbReference type="EMBL" id="JBBPBM010000015">
    <property type="protein sequence ID" value="KAK8559117.1"/>
    <property type="molecule type" value="Genomic_DNA"/>
</dbReference>
<name>A0ABR2EEP4_9ROSI</name>
<dbReference type="Proteomes" id="UP001472677">
    <property type="component" value="Unassembled WGS sequence"/>
</dbReference>
<comment type="caution">
    <text evidence="2">The sequence shown here is derived from an EMBL/GenBank/DDBJ whole genome shotgun (WGS) entry which is preliminary data.</text>
</comment>